<evidence type="ECO:0000313" key="5">
    <source>
        <dbReference type="Proteomes" id="UP001595975"/>
    </source>
</evidence>
<dbReference type="PROSITE" id="PS51257">
    <property type="entry name" value="PROKAR_LIPOPROTEIN"/>
    <property type="match status" value="1"/>
</dbReference>
<dbReference type="Pfam" id="PF13473">
    <property type="entry name" value="Cupredoxin_1"/>
    <property type="match status" value="1"/>
</dbReference>
<dbReference type="Gene3D" id="2.60.40.420">
    <property type="entry name" value="Cupredoxins - blue copper proteins"/>
    <property type="match status" value="1"/>
</dbReference>
<protein>
    <submittedName>
        <fullName evidence="4">Cupredoxin domain-containing protein</fullName>
    </submittedName>
</protein>
<evidence type="ECO:0000313" key="4">
    <source>
        <dbReference type="EMBL" id="MFC5661926.1"/>
    </source>
</evidence>
<evidence type="ECO:0000259" key="3">
    <source>
        <dbReference type="Pfam" id="PF13473"/>
    </source>
</evidence>
<dbReference type="SUPFAM" id="SSF49503">
    <property type="entry name" value="Cupredoxins"/>
    <property type="match status" value="1"/>
</dbReference>
<feature type="region of interest" description="Disordered" evidence="1">
    <location>
        <begin position="31"/>
        <end position="60"/>
    </location>
</feature>
<feature type="compositionally biased region" description="Low complexity" evidence="1">
    <location>
        <begin position="38"/>
        <end position="60"/>
    </location>
</feature>
<keyword evidence="2" id="KW-0732">Signal</keyword>
<dbReference type="RefSeq" id="WP_380223513.1">
    <property type="nucleotide sequence ID" value="NZ_JBHSOF010000002.1"/>
</dbReference>
<feature type="signal peptide" evidence="2">
    <location>
        <begin position="1"/>
        <end position="25"/>
    </location>
</feature>
<evidence type="ECO:0000256" key="2">
    <source>
        <dbReference type="SAM" id="SignalP"/>
    </source>
</evidence>
<dbReference type="InterPro" id="IPR008972">
    <property type="entry name" value="Cupredoxin"/>
</dbReference>
<dbReference type="PANTHER" id="PTHR36507:SF1">
    <property type="entry name" value="BLL1555 PROTEIN"/>
    <property type="match status" value="1"/>
</dbReference>
<comment type="caution">
    <text evidence="4">The sequence shown here is derived from an EMBL/GenBank/DDBJ whole genome shotgun (WGS) entry which is preliminary data.</text>
</comment>
<gene>
    <name evidence="4" type="ORF">ACFP3U_02895</name>
</gene>
<dbReference type="InterPro" id="IPR028096">
    <property type="entry name" value="EfeO_Cupredoxin"/>
</dbReference>
<evidence type="ECO:0000256" key="1">
    <source>
        <dbReference type="SAM" id="MobiDB-lite"/>
    </source>
</evidence>
<proteinExistence type="predicted"/>
<keyword evidence="5" id="KW-1185">Reference proteome</keyword>
<name>A0ABW0WUH7_9ACTN</name>
<dbReference type="InterPro" id="IPR052721">
    <property type="entry name" value="ET_Amicyanin"/>
</dbReference>
<organism evidence="4 5">
    <name type="scientific">Kitasatospora misakiensis</name>
    <dbReference type="NCBI Taxonomy" id="67330"/>
    <lineage>
        <taxon>Bacteria</taxon>
        <taxon>Bacillati</taxon>
        <taxon>Actinomycetota</taxon>
        <taxon>Actinomycetes</taxon>
        <taxon>Kitasatosporales</taxon>
        <taxon>Streptomycetaceae</taxon>
        <taxon>Kitasatospora</taxon>
    </lineage>
</organism>
<feature type="chain" id="PRO_5045771287" evidence="2">
    <location>
        <begin position="26"/>
        <end position="175"/>
    </location>
</feature>
<feature type="domain" description="EfeO-type cupredoxin-like" evidence="3">
    <location>
        <begin position="86"/>
        <end position="174"/>
    </location>
</feature>
<reference evidence="5" key="1">
    <citation type="journal article" date="2019" name="Int. J. Syst. Evol. Microbiol.">
        <title>The Global Catalogue of Microorganisms (GCM) 10K type strain sequencing project: providing services to taxonomists for standard genome sequencing and annotation.</title>
        <authorList>
            <consortium name="The Broad Institute Genomics Platform"/>
            <consortium name="The Broad Institute Genome Sequencing Center for Infectious Disease"/>
            <person name="Wu L."/>
            <person name="Ma J."/>
        </authorList>
    </citation>
    <scope>NUCLEOTIDE SEQUENCE [LARGE SCALE GENOMIC DNA]</scope>
    <source>
        <strain evidence="5">CGMCC 4.1437</strain>
    </source>
</reference>
<dbReference type="PANTHER" id="PTHR36507">
    <property type="entry name" value="BLL1555 PROTEIN"/>
    <property type="match status" value="1"/>
</dbReference>
<dbReference type="EMBL" id="JBHSOF010000002">
    <property type="protein sequence ID" value="MFC5661926.1"/>
    <property type="molecule type" value="Genomic_DNA"/>
</dbReference>
<dbReference type="Proteomes" id="UP001595975">
    <property type="component" value="Unassembled WGS sequence"/>
</dbReference>
<accession>A0ABW0WUH7</accession>
<sequence>MNRRSSRSYRTALAAVAAGWLLLGAAGCSSDGGGGGSASSSAATTSASASPSVSTSSSVASSAPATSASASASTSASVSPTASGSFAPAGAATVTIKNFLFGPANLTVAPGTTITVTNQDSAGHTLTAIAPTAGAFDTGLLEQGKSATITAPTTPGSYPFHCDVHPTMTGTLVVQ</sequence>